<reference evidence="7" key="1">
    <citation type="journal article" date="2020" name="PLoS Negl. Trop. Dis.">
        <title>High-quality nuclear genome for Sarcoptes scabiei-A critical resource for a neglected parasite.</title>
        <authorList>
            <person name="Korhonen P.K."/>
            <person name="Gasser R.B."/>
            <person name="Ma G."/>
            <person name="Wang T."/>
            <person name="Stroehlein A.J."/>
            <person name="Young N.D."/>
            <person name="Ang C.S."/>
            <person name="Fernando D.D."/>
            <person name="Lu H.C."/>
            <person name="Taylor S."/>
            <person name="Reynolds S.L."/>
            <person name="Mofiz E."/>
            <person name="Najaraj S.H."/>
            <person name="Gowda H."/>
            <person name="Madugundu A."/>
            <person name="Renuse S."/>
            <person name="Holt D."/>
            <person name="Pandey A."/>
            <person name="Papenfuss A.T."/>
            <person name="Fischer K."/>
        </authorList>
    </citation>
    <scope>NUCLEOTIDE SEQUENCE [LARGE SCALE GENOMIC DNA]</scope>
</reference>
<evidence type="ECO:0000256" key="1">
    <source>
        <dbReference type="ARBA" id="ARBA00022723"/>
    </source>
</evidence>
<dbReference type="Pfam" id="PF01428">
    <property type="entry name" value="zf-AN1"/>
    <property type="match status" value="1"/>
</dbReference>
<dbReference type="Pfam" id="PF01754">
    <property type="entry name" value="zf-A20"/>
    <property type="match status" value="1"/>
</dbReference>
<dbReference type="SMART" id="SM00154">
    <property type="entry name" value="ZnF_AN1"/>
    <property type="match status" value="1"/>
</dbReference>
<keyword evidence="7" id="KW-1185">Reference proteome</keyword>
<dbReference type="GO" id="GO:0008270">
    <property type="term" value="F:zinc ion binding"/>
    <property type="evidence" value="ECO:0007669"/>
    <property type="project" value="UniProtKB-KW"/>
</dbReference>
<dbReference type="EnsemblMetazoa" id="SSS_3504s_mrna">
    <property type="protein sequence ID" value="KAF7491741.1"/>
    <property type="gene ID" value="SSS_3504"/>
</dbReference>
<dbReference type="Gene3D" id="4.10.1110.10">
    <property type="entry name" value="AN1-like Zinc finger"/>
    <property type="match status" value="1"/>
</dbReference>
<dbReference type="GO" id="GO:0003677">
    <property type="term" value="F:DNA binding"/>
    <property type="evidence" value="ECO:0007669"/>
    <property type="project" value="InterPro"/>
</dbReference>
<dbReference type="InterPro" id="IPR035896">
    <property type="entry name" value="AN1-like_Znf"/>
</dbReference>
<reference evidence="5" key="2">
    <citation type="submission" date="2020-01" db="EMBL/GenBank/DDBJ databases">
        <authorList>
            <person name="Korhonen P.K.K."/>
            <person name="Guangxu M.G."/>
            <person name="Wang T.W."/>
            <person name="Stroehlein A.J.S."/>
            <person name="Young N.D."/>
            <person name="Ang C.-S.A."/>
            <person name="Fernando D.W.F."/>
            <person name="Lu H.L."/>
            <person name="Taylor S.T."/>
            <person name="Ehtesham M.E.M."/>
            <person name="Najaraj S.H.N."/>
            <person name="Harsha G.H.G."/>
            <person name="Madugundu A.M."/>
            <person name="Renuse S.R."/>
            <person name="Holt D.H."/>
            <person name="Pandey A.P."/>
            <person name="Papenfuss A.P."/>
            <person name="Gasser R.B.G."/>
            <person name="Fischer K.F."/>
        </authorList>
    </citation>
    <scope>NUCLEOTIDE SEQUENCE</scope>
    <source>
        <strain evidence="5">SSS_KF_BRIS2020</strain>
    </source>
</reference>
<dbReference type="SMART" id="SM00259">
    <property type="entry name" value="ZnF_A20"/>
    <property type="match status" value="1"/>
</dbReference>
<dbReference type="SUPFAM" id="SSF118310">
    <property type="entry name" value="AN1-like Zinc finger"/>
    <property type="match status" value="1"/>
</dbReference>
<organism evidence="5">
    <name type="scientific">Sarcoptes scabiei</name>
    <name type="common">Itch mite</name>
    <name type="synonym">Acarus scabiei</name>
    <dbReference type="NCBI Taxonomy" id="52283"/>
    <lineage>
        <taxon>Eukaryota</taxon>
        <taxon>Metazoa</taxon>
        <taxon>Ecdysozoa</taxon>
        <taxon>Arthropoda</taxon>
        <taxon>Chelicerata</taxon>
        <taxon>Arachnida</taxon>
        <taxon>Acari</taxon>
        <taxon>Acariformes</taxon>
        <taxon>Sarcoptiformes</taxon>
        <taxon>Astigmata</taxon>
        <taxon>Psoroptidia</taxon>
        <taxon>Sarcoptoidea</taxon>
        <taxon>Sarcoptidae</taxon>
        <taxon>Sarcoptinae</taxon>
        <taxon>Sarcoptes</taxon>
    </lineage>
</organism>
<keyword evidence="2" id="KW-0863">Zinc-finger</keyword>
<feature type="domain" description="A20-type" evidence="4">
    <location>
        <begin position="13"/>
        <end position="47"/>
    </location>
</feature>
<evidence type="ECO:0000256" key="3">
    <source>
        <dbReference type="ARBA" id="ARBA00022833"/>
    </source>
</evidence>
<evidence type="ECO:0000259" key="4">
    <source>
        <dbReference type="PROSITE" id="PS51036"/>
    </source>
</evidence>
<evidence type="ECO:0000313" key="5">
    <source>
        <dbReference type="EMBL" id="KAF7491741.1"/>
    </source>
</evidence>
<dbReference type="AlphaFoldDB" id="A0A834R805"/>
<gene>
    <name evidence="5" type="ORF">SSS_3504</name>
</gene>
<dbReference type="Gene3D" id="1.20.5.4770">
    <property type="match status" value="1"/>
</dbReference>
<keyword evidence="3" id="KW-0862">Zinc</keyword>
<dbReference type="Proteomes" id="UP000070412">
    <property type="component" value="Unassembled WGS sequence"/>
</dbReference>
<accession>A0A834R805</accession>
<dbReference type="SUPFAM" id="SSF57716">
    <property type="entry name" value="Glucocorticoid receptor-like (DNA-binding domain)"/>
    <property type="match status" value="1"/>
</dbReference>
<evidence type="ECO:0000313" key="7">
    <source>
        <dbReference type="Proteomes" id="UP000070412"/>
    </source>
</evidence>
<dbReference type="InterPro" id="IPR002653">
    <property type="entry name" value="Znf_A20"/>
</dbReference>
<dbReference type="InterPro" id="IPR000058">
    <property type="entry name" value="Znf_AN1"/>
</dbReference>
<reference evidence="6" key="3">
    <citation type="submission" date="2022-06" db="UniProtKB">
        <authorList>
            <consortium name="EnsemblMetazoa"/>
        </authorList>
    </citation>
    <scope>IDENTIFICATION</scope>
</reference>
<evidence type="ECO:0000256" key="2">
    <source>
        <dbReference type="ARBA" id="ARBA00022771"/>
    </source>
</evidence>
<protein>
    <submittedName>
        <fullName evidence="5">Zinc finger A20 and AN1 domain-containing stress-associated protein 3</fullName>
    </submittedName>
</protein>
<proteinExistence type="predicted"/>
<dbReference type="EMBL" id="WVUK01000058">
    <property type="protein sequence ID" value="KAF7491741.1"/>
    <property type="molecule type" value="Genomic_DNA"/>
</dbReference>
<dbReference type="OrthoDB" id="756206at2759"/>
<keyword evidence="1" id="KW-0479">Metal-binding</keyword>
<sequence length="288" mass="33631">MNDKDDNYRFIVKEKMHLCPKDCGFFGNEKFNGYCSVCWNTMNDPKSIIIDSNNDDDDHHLQANRIEKRLNENQNQTIVMNRNYPKRSFRRQHRIRSLQNRKSFHPNDICKLELRSPLKFSKPKSIKQIQLLTNDTSGNEREPISKSIFFNELIEMKNLASNLDDNHVVHVCDNDNLSNSTIKDCNCPMTATTTTATTLSNTIDGERKLEAIGAERNRKNPLESKLDVRFVLVAYRYSVTFECHCGRRFCIDHRLAEQHQCSFDYRTNGHLMLTKANPKIVRDKIEKI</sequence>
<evidence type="ECO:0000313" key="6">
    <source>
        <dbReference type="EnsemblMetazoa" id="KAF7491741.1"/>
    </source>
</evidence>
<dbReference type="InterPro" id="IPR050652">
    <property type="entry name" value="AN1_A20_ZnFinger"/>
</dbReference>
<name>A0A834R805_SARSC</name>
<dbReference type="PANTHER" id="PTHR10634">
    <property type="entry name" value="AN1-TYPE ZINC FINGER PROTEIN"/>
    <property type="match status" value="1"/>
</dbReference>
<dbReference type="PROSITE" id="PS51036">
    <property type="entry name" value="ZF_A20"/>
    <property type="match status" value="1"/>
</dbReference>